<dbReference type="EMBL" id="BMAW01051655">
    <property type="protein sequence ID" value="GFS81705.1"/>
    <property type="molecule type" value="Genomic_DNA"/>
</dbReference>
<organism evidence="2 4">
    <name type="scientific">Nephila pilipes</name>
    <name type="common">Giant wood spider</name>
    <name type="synonym">Nephila maculata</name>
    <dbReference type="NCBI Taxonomy" id="299642"/>
    <lineage>
        <taxon>Eukaryota</taxon>
        <taxon>Metazoa</taxon>
        <taxon>Ecdysozoa</taxon>
        <taxon>Arthropoda</taxon>
        <taxon>Chelicerata</taxon>
        <taxon>Arachnida</taxon>
        <taxon>Araneae</taxon>
        <taxon>Araneomorphae</taxon>
        <taxon>Entelegynae</taxon>
        <taxon>Araneoidea</taxon>
        <taxon>Nephilidae</taxon>
        <taxon>Nephila</taxon>
    </lineage>
</organism>
<comment type="caution">
    <text evidence="2">The sequence shown here is derived from an EMBL/GenBank/DDBJ whole genome shotgun (WGS) entry which is preliminary data.</text>
</comment>
<gene>
    <name evidence="3" type="ORF">NPIL_130261</name>
    <name evidence="2" type="ORF">NPIL_560091</name>
</gene>
<sequence length="153" mass="17506">MRMYYVRYHLSEYKCGRAVSRLEAEKKKCHSSFPSNEWVKNITSWRQAASKEGGNSPKKHTDGRGRNNTLQDDAYVSLITKKANASASGAGTKSVRVLKGTRKTEVDQAFRSVDAKGAKERERVRAYNSCSRTPWLRTYNKWTNQRLSWKGPL</sequence>
<dbReference type="EMBL" id="BMAW01057534">
    <property type="protein sequence ID" value="GFT11575.1"/>
    <property type="molecule type" value="Genomic_DNA"/>
</dbReference>
<evidence type="ECO:0000256" key="1">
    <source>
        <dbReference type="SAM" id="MobiDB-lite"/>
    </source>
</evidence>
<feature type="non-terminal residue" evidence="2">
    <location>
        <position position="1"/>
    </location>
</feature>
<dbReference type="Proteomes" id="UP000887013">
    <property type="component" value="Unassembled WGS sequence"/>
</dbReference>
<name>A0A8X6T8I0_NEPPI</name>
<proteinExistence type="predicted"/>
<dbReference type="AlphaFoldDB" id="A0A8X6T8I0"/>
<protein>
    <submittedName>
        <fullName evidence="2">Uncharacterized protein</fullName>
    </submittedName>
</protein>
<keyword evidence="4" id="KW-1185">Reference proteome</keyword>
<evidence type="ECO:0000313" key="2">
    <source>
        <dbReference type="EMBL" id="GFS81705.1"/>
    </source>
</evidence>
<feature type="region of interest" description="Disordered" evidence="1">
    <location>
        <begin position="46"/>
        <end position="70"/>
    </location>
</feature>
<evidence type="ECO:0000313" key="4">
    <source>
        <dbReference type="Proteomes" id="UP000887013"/>
    </source>
</evidence>
<evidence type="ECO:0000313" key="3">
    <source>
        <dbReference type="EMBL" id="GFT11575.1"/>
    </source>
</evidence>
<accession>A0A8X6T8I0</accession>
<reference evidence="2" key="1">
    <citation type="submission" date="2020-08" db="EMBL/GenBank/DDBJ databases">
        <title>Multicomponent nature underlies the extraordinary mechanical properties of spider dragline silk.</title>
        <authorList>
            <person name="Kono N."/>
            <person name="Nakamura H."/>
            <person name="Mori M."/>
            <person name="Yoshida Y."/>
            <person name="Ohtoshi R."/>
            <person name="Malay A.D."/>
            <person name="Moran D.A.P."/>
            <person name="Tomita M."/>
            <person name="Numata K."/>
            <person name="Arakawa K."/>
        </authorList>
    </citation>
    <scope>NUCLEOTIDE SEQUENCE</scope>
</reference>